<dbReference type="Gene3D" id="3.40.190.150">
    <property type="entry name" value="Bordetella uptake gene, domain 1"/>
    <property type="match status" value="1"/>
</dbReference>
<name>A0A6N0JE50_ACHDE</name>
<accession>A0A6N0JE50</accession>
<dbReference type="PANTHER" id="PTHR42928:SF5">
    <property type="entry name" value="BLR1237 PROTEIN"/>
    <property type="match status" value="1"/>
</dbReference>
<protein>
    <submittedName>
        <fullName evidence="3">Tripartite tricarboxylate transporter substrate binding protein</fullName>
    </submittedName>
</protein>
<proteinExistence type="inferred from homology"/>
<evidence type="ECO:0000313" key="4">
    <source>
        <dbReference type="Proteomes" id="UP000509782"/>
    </source>
</evidence>
<keyword evidence="2" id="KW-0732">Signal</keyword>
<reference evidence="3 4" key="1">
    <citation type="submission" date="2020-05" db="EMBL/GenBank/DDBJ databases">
        <title>FDA dAtabase for Regulatory Grade micrObial Sequences (FDA-ARGOS): Supporting development and validation of Infectious Disease Dx tests.</title>
        <authorList>
            <person name="Sproer C."/>
            <person name="Gronow S."/>
            <person name="Severitt S."/>
            <person name="Schroder I."/>
            <person name="Tallon L."/>
            <person name="Sadzewicz L."/>
            <person name="Zhao X."/>
            <person name="Vavikolanu K."/>
            <person name="Mehta A."/>
            <person name="Aluvathingal J."/>
            <person name="Nadendla S."/>
            <person name="Myers T."/>
            <person name="Yan Y."/>
            <person name="Sichtig H."/>
        </authorList>
    </citation>
    <scope>NUCLEOTIDE SEQUENCE [LARGE SCALE GENOMIC DNA]</scope>
    <source>
        <strain evidence="3 4">FDAARGOS_787</strain>
    </source>
</reference>
<dbReference type="CDD" id="cd07012">
    <property type="entry name" value="PBP2_Bug_TTT"/>
    <property type="match status" value="1"/>
</dbReference>
<evidence type="ECO:0000313" key="3">
    <source>
        <dbReference type="EMBL" id="QKQ45305.1"/>
    </source>
</evidence>
<dbReference type="PIRSF" id="PIRSF017082">
    <property type="entry name" value="YflP"/>
    <property type="match status" value="1"/>
</dbReference>
<dbReference type="Gene3D" id="3.40.190.10">
    <property type="entry name" value="Periplasmic binding protein-like II"/>
    <property type="match status" value="1"/>
</dbReference>
<feature type="signal peptide" evidence="2">
    <location>
        <begin position="1"/>
        <end position="24"/>
    </location>
</feature>
<dbReference type="SUPFAM" id="SSF53850">
    <property type="entry name" value="Periplasmic binding protein-like II"/>
    <property type="match status" value="1"/>
</dbReference>
<dbReference type="Proteomes" id="UP000509782">
    <property type="component" value="Chromosome"/>
</dbReference>
<sequence>MSSRHRIAAVLGCLSLSFAGAAPAAAADAYPSKPIRLIVPYPAGGGFDTVARRLADGLRERLAAPVIVENKPGGNTIIATDTVVRAQPDGYTLLMNAPAGIVQGPWLQKLPYDPIQALQPLYMVAQVPTALIVPTSLGVSTFDQFKAYAGAHKGEMAYASLGSGSTFHIFGAMLNERLGAQATHVPYKGDAPAMSDLVPGRVQFMFNNPVSAINFAKQDKVRILAISGATRLPAIKDIPTLGELGMPEFNITGWYGLFAPAGTPRPVADKLADAVKAVMQTPALREYLETVGVVGGDSGVDAFTRQVAEEYQAWGELIKKNDIRFE</sequence>
<dbReference type="PANTHER" id="PTHR42928">
    <property type="entry name" value="TRICARBOXYLATE-BINDING PROTEIN"/>
    <property type="match status" value="1"/>
</dbReference>
<dbReference type="InterPro" id="IPR042100">
    <property type="entry name" value="Bug_dom1"/>
</dbReference>
<feature type="chain" id="PRO_5026685497" evidence="2">
    <location>
        <begin position="25"/>
        <end position="326"/>
    </location>
</feature>
<dbReference type="Pfam" id="PF03401">
    <property type="entry name" value="TctC"/>
    <property type="match status" value="1"/>
</dbReference>
<dbReference type="AlphaFoldDB" id="A0A6N0JE50"/>
<gene>
    <name evidence="3" type="ORF">FOC81_00665</name>
</gene>
<dbReference type="RefSeq" id="WP_174715545.1">
    <property type="nucleotide sequence ID" value="NZ_CP054569.1"/>
</dbReference>
<comment type="similarity">
    <text evidence="1">Belongs to the UPF0065 (bug) family.</text>
</comment>
<dbReference type="InterPro" id="IPR005064">
    <property type="entry name" value="BUG"/>
</dbReference>
<evidence type="ECO:0000256" key="2">
    <source>
        <dbReference type="SAM" id="SignalP"/>
    </source>
</evidence>
<organism evidence="3 4">
    <name type="scientific">Achromobacter denitrificans</name>
    <name type="common">Alcaligenes denitrificans</name>
    <dbReference type="NCBI Taxonomy" id="32002"/>
    <lineage>
        <taxon>Bacteria</taxon>
        <taxon>Pseudomonadati</taxon>
        <taxon>Pseudomonadota</taxon>
        <taxon>Betaproteobacteria</taxon>
        <taxon>Burkholderiales</taxon>
        <taxon>Alcaligenaceae</taxon>
        <taxon>Achromobacter</taxon>
    </lineage>
</organism>
<evidence type="ECO:0000256" key="1">
    <source>
        <dbReference type="ARBA" id="ARBA00006987"/>
    </source>
</evidence>
<dbReference type="EMBL" id="CP054569">
    <property type="protein sequence ID" value="QKQ45305.1"/>
    <property type="molecule type" value="Genomic_DNA"/>
</dbReference>